<proteinExistence type="predicted"/>
<dbReference type="GO" id="GO:0080120">
    <property type="term" value="P:CAAX-box protein maturation"/>
    <property type="evidence" value="ECO:0007669"/>
    <property type="project" value="UniProtKB-ARBA"/>
</dbReference>
<feature type="transmembrane region" description="Helical" evidence="1">
    <location>
        <begin position="117"/>
        <end position="135"/>
    </location>
</feature>
<dbReference type="InterPro" id="IPR003675">
    <property type="entry name" value="Rce1/LyrA-like_dom"/>
</dbReference>
<dbReference type="GO" id="GO:0004175">
    <property type="term" value="F:endopeptidase activity"/>
    <property type="evidence" value="ECO:0007669"/>
    <property type="project" value="UniProtKB-ARBA"/>
</dbReference>
<feature type="transmembrane region" description="Helical" evidence="1">
    <location>
        <begin position="46"/>
        <end position="67"/>
    </location>
</feature>
<evidence type="ECO:0000313" key="4">
    <source>
        <dbReference type="Proteomes" id="UP000199476"/>
    </source>
</evidence>
<dbReference type="AlphaFoldDB" id="A0A1G9SDR2"/>
<feature type="transmembrane region" description="Helical" evidence="1">
    <location>
        <begin position="12"/>
        <end position="31"/>
    </location>
</feature>
<gene>
    <name evidence="3" type="ORF">SAMN04488692_1288</name>
</gene>
<accession>A0A1G9SDR2</accession>
<keyword evidence="1" id="KW-0812">Transmembrane</keyword>
<dbReference type="Proteomes" id="UP000199476">
    <property type="component" value="Unassembled WGS sequence"/>
</dbReference>
<feature type="transmembrane region" description="Helical" evidence="1">
    <location>
        <begin position="88"/>
        <end position="111"/>
    </location>
</feature>
<dbReference type="RefSeq" id="WP_089761851.1">
    <property type="nucleotide sequence ID" value="NZ_FNGO01000028.1"/>
</dbReference>
<evidence type="ECO:0000313" key="3">
    <source>
        <dbReference type="EMBL" id="SDM33613.1"/>
    </source>
</evidence>
<sequence>MAEEQNLSLKTLILLQSALALVSFVIIKLVFDPGMGKLWLYPSSLYYNLVMGAAGAIILYFPAYLYLRHKKKELLQAVRPLLPICRRPIALLAAISFLAGLSEELLFRALLQRLLGIWPASILFMLAHAGFWAAPPRTQARMLFAPFSLAAGLLMGLLFREAGLTAAVTAHFLYDLAAFVMLKKEFIGVGRRK</sequence>
<keyword evidence="4" id="KW-1185">Reference proteome</keyword>
<evidence type="ECO:0000256" key="1">
    <source>
        <dbReference type="SAM" id="Phobius"/>
    </source>
</evidence>
<protein>
    <recommendedName>
        <fullName evidence="2">CAAX prenyl protease 2/Lysostaphin resistance protein A-like domain-containing protein</fullName>
    </recommendedName>
</protein>
<keyword evidence="1" id="KW-1133">Transmembrane helix</keyword>
<name>A0A1G9SDR2_9FIRM</name>
<feature type="domain" description="CAAX prenyl protease 2/Lysostaphin resistance protein A-like" evidence="2">
    <location>
        <begin position="88"/>
        <end position="176"/>
    </location>
</feature>
<reference evidence="3 4" key="1">
    <citation type="submission" date="2016-10" db="EMBL/GenBank/DDBJ databases">
        <authorList>
            <person name="de Groot N.N."/>
        </authorList>
    </citation>
    <scope>NUCLEOTIDE SEQUENCE [LARGE SCALE GENOMIC DNA]</scope>
    <source>
        <strain evidence="3 4">SLAS-1</strain>
    </source>
</reference>
<feature type="transmembrane region" description="Helical" evidence="1">
    <location>
        <begin position="165"/>
        <end position="182"/>
    </location>
</feature>
<organism evidence="3 4">
    <name type="scientific">Halarsenatibacter silvermanii</name>
    <dbReference type="NCBI Taxonomy" id="321763"/>
    <lineage>
        <taxon>Bacteria</taxon>
        <taxon>Bacillati</taxon>
        <taxon>Bacillota</taxon>
        <taxon>Clostridia</taxon>
        <taxon>Halanaerobiales</taxon>
        <taxon>Halarsenatibacteraceae</taxon>
        <taxon>Halarsenatibacter</taxon>
    </lineage>
</organism>
<dbReference type="EMBL" id="FNGO01000028">
    <property type="protein sequence ID" value="SDM33613.1"/>
    <property type="molecule type" value="Genomic_DNA"/>
</dbReference>
<keyword evidence="1" id="KW-0472">Membrane</keyword>
<feature type="transmembrane region" description="Helical" evidence="1">
    <location>
        <begin position="142"/>
        <end position="159"/>
    </location>
</feature>
<evidence type="ECO:0000259" key="2">
    <source>
        <dbReference type="Pfam" id="PF02517"/>
    </source>
</evidence>
<dbReference type="Pfam" id="PF02517">
    <property type="entry name" value="Rce1-like"/>
    <property type="match status" value="1"/>
</dbReference>